<dbReference type="RefSeq" id="WP_167917814.1">
    <property type="nucleotide sequence ID" value="NZ_JAAVJS010000010.1"/>
</dbReference>
<evidence type="ECO:0000313" key="4">
    <source>
        <dbReference type="Proteomes" id="UP000760545"/>
    </source>
</evidence>
<dbReference type="SMART" id="SM00014">
    <property type="entry name" value="acidPPc"/>
    <property type="match status" value="1"/>
</dbReference>
<feature type="signal peptide" evidence="1">
    <location>
        <begin position="1"/>
        <end position="18"/>
    </location>
</feature>
<dbReference type="Proteomes" id="UP000760545">
    <property type="component" value="Unassembled WGS sequence"/>
</dbReference>
<proteinExistence type="predicted"/>
<dbReference type="EMBL" id="JAAVJS010000010">
    <property type="protein sequence ID" value="NJX15575.1"/>
    <property type="molecule type" value="Genomic_DNA"/>
</dbReference>
<comment type="caution">
    <text evidence="3">The sequence shown here is derived from an EMBL/GenBank/DDBJ whole genome shotgun (WGS) entry which is preliminary data.</text>
</comment>
<evidence type="ECO:0000256" key="1">
    <source>
        <dbReference type="SAM" id="SignalP"/>
    </source>
</evidence>
<dbReference type="InterPro" id="IPR036938">
    <property type="entry name" value="PAP2/HPO_sf"/>
</dbReference>
<dbReference type="Pfam" id="PF01569">
    <property type="entry name" value="PAP2"/>
    <property type="match status" value="1"/>
</dbReference>
<reference evidence="3 4" key="1">
    <citation type="submission" date="2020-03" db="EMBL/GenBank/DDBJ databases">
        <title>Tamlana sp. nov, isolated from XXX.</title>
        <authorList>
            <person name="Cao W.R."/>
        </authorList>
    </citation>
    <scope>NUCLEOTIDE SEQUENCE [LARGE SCALE GENOMIC DNA]</scope>
    <source>
        <strain evidence="3 4">HST1-43</strain>
    </source>
</reference>
<evidence type="ECO:0000259" key="2">
    <source>
        <dbReference type="SMART" id="SM00014"/>
    </source>
</evidence>
<dbReference type="InterPro" id="IPR000326">
    <property type="entry name" value="PAP2/HPO"/>
</dbReference>
<protein>
    <submittedName>
        <fullName evidence="3">Phosphatase PAP2 family protein</fullName>
    </submittedName>
</protein>
<keyword evidence="1" id="KW-0732">Signal</keyword>
<dbReference type="SUPFAM" id="SSF48317">
    <property type="entry name" value="Acid phosphatase/Vanadium-dependent haloperoxidase"/>
    <property type="match status" value="1"/>
</dbReference>
<feature type="domain" description="Phosphatidic acid phosphatase type 2/haloperoxidase" evidence="2">
    <location>
        <begin position="131"/>
        <end position="245"/>
    </location>
</feature>
<name>A0ABX1DBC5_9FLAO</name>
<feature type="chain" id="PRO_5045735706" evidence="1">
    <location>
        <begin position="19"/>
        <end position="281"/>
    </location>
</feature>
<accession>A0ABX1DBC5</accession>
<gene>
    <name evidence="3" type="ORF">HC176_08735</name>
</gene>
<sequence length="281" mass="31024">MRGFFITVLLCFSVSVSAQNDTLKKPVDSLSRWKLLKHDAKYTWQSVKHSVSRPAHWKGKDFKTLGFLVAGTLALSSIDEPANQFFKRQDAKAPQLVKDFGWYFGSPQNYFMVNAGLYGVGLITKSETIRKTSVLIISSSVTTGLIQSFAKNAIGRARPNSGYGAFDFKPFSPEGAFHSFPSGHTILSMTMAHSIAKQFNSTWAKVATYSIGSIIPLSRLTANAHWVTDTAFSAAISIIVVDCVDRFLNNTKVYSAANRDSKKISWRLAIKPNQIGLVGHF</sequence>
<dbReference type="Gene3D" id="1.20.144.10">
    <property type="entry name" value="Phosphatidic acid phosphatase type 2/haloperoxidase"/>
    <property type="match status" value="1"/>
</dbReference>
<keyword evidence="4" id="KW-1185">Reference proteome</keyword>
<evidence type="ECO:0000313" key="3">
    <source>
        <dbReference type="EMBL" id="NJX15575.1"/>
    </source>
</evidence>
<organism evidence="3 4">
    <name type="scientific">Tamlana crocina</name>
    <dbReference type="NCBI Taxonomy" id="393006"/>
    <lineage>
        <taxon>Bacteria</taxon>
        <taxon>Pseudomonadati</taxon>
        <taxon>Bacteroidota</taxon>
        <taxon>Flavobacteriia</taxon>
        <taxon>Flavobacteriales</taxon>
        <taxon>Flavobacteriaceae</taxon>
        <taxon>Tamlana</taxon>
    </lineage>
</organism>